<feature type="transmembrane region" description="Helical" evidence="11">
    <location>
        <begin position="49"/>
        <end position="68"/>
    </location>
</feature>
<feature type="transmembrane region" description="Helical" evidence="11">
    <location>
        <begin position="16"/>
        <end position="37"/>
    </location>
</feature>
<name>A0A927YLU4_9FIRM</name>
<evidence type="ECO:0000256" key="4">
    <source>
        <dbReference type="ARBA" id="ARBA00022519"/>
    </source>
</evidence>
<protein>
    <recommendedName>
        <fullName evidence="10">Xylose transport system permease protein XylH</fullName>
    </recommendedName>
</protein>
<feature type="transmembrane region" description="Helical" evidence="11">
    <location>
        <begin position="126"/>
        <end position="145"/>
    </location>
</feature>
<evidence type="ECO:0000313" key="13">
    <source>
        <dbReference type="Proteomes" id="UP000766246"/>
    </source>
</evidence>
<comment type="function">
    <text evidence="9">Part of the binding-protein-dependent transport system for D-xylose. Probably responsible for the translocation of the substrate across the membrane.</text>
</comment>
<gene>
    <name evidence="12" type="ORF">E7272_00505</name>
</gene>
<keyword evidence="5" id="KW-0762">Sugar transport</keyword>
<keyword evidence="7 11" id="KW-1133">Transmembrane helix</keyword>
<evidence type="ECO:0000256" key="1">
    <source>
        <dbReference type="ARBA" id="ARBA00004651"/>
    </source>
</evidence>
<evidence type="ECO:0000256" key="10">
    <source>
        <dbReference type="ARBA" id="ARBA00035686"/>
    </source>
</evidence>
<organism evidence="12 13">
    <name type="scientific">Pseudobutyrivibrio ruminis</name>
    <dbReference type="NCBI Taxonomy" id="46206"/>
    <lineage>
        <taxon>Bacteria</taxon>
        <taxon>Bacillati</taxon>
        <taxon>Bacillota</taxon>
        <taxon>Clostridia</taxon>
        <taxon>Lachnospirales</taxon>
        <taxon>Lachnospiraceae</taxon>
        <taxon>Pseudobutyrivibrio</taxon>
    </lineage>
</organism>
<evidence type="ECO:0000256" key="6">
    <source>
        <dbReference type="ARBA" id="ARBA00022692"/>
    </source>
</evidence>
<evidence type="ECO:0000256" key="11">
    <source>
        <dbReference type="SAM" id="Phobius"/>
    </source>
</evidence>
<evidence type="ECO:0000256" key="7">
    <source>
        <dbReference type="ARBA" id="ARBA00022989"/>
    </source>
</evidence>
<feature type="transmembrane region" description="Helical" evidence="11">
    <location>
        <begin position="238"/>
        <end position="257"/>
    </location>
</feature>
<dbReference type="CDD" id="cd06579">
    <property type="entry name" value="TM_PBP1_transp_AraH_like"/>
    <property type="match status" value="1"/>
</dbReference>
<accession>A0A927YLU4</accession>
<proteinExistence type="predicted"/>
<keyword evidence="8 11" id="KW-0472">Membrane</keyword>
<evidence type="ECO:0000256" key="3">
    <source>
        <dbReference type="ARBA" id="ARBA00022475"/>
    </source>
</evidence>
<feature type="transmembrane region" description="Helical" evidence="11">
    <location>
        <begin position="98"/>
        <end position="119"/>
    </location>
</feature>
<evidence type="ECO:0000256" key="9">
    <source>
        <dbReference type="ARBA" id="ARBA00035611"/>
    </source>
</evidence>
<evidence type="ECO:0000256" key="5">
    <source>
        <dbReference type="ARBA" id="ARBA00022597"/>
    </source>
</evidence>
<feature type="transmembrane region" description="Helical" evidence="11">
    <location>
        <begin position="175"/>
        <end position="197"/>
    </location>
</feature>
<dbReference type="GO" id="GO:0022857">
    <property type="term" value="F:transmembrane transporter activity"/>
    <property type="evidence" value="ECO:0007669"/>
    <property type="project" value="InterPro"/>
</dbReference>
<comment type="subcellular location">
    <subcellularLocation>
        <location evidence="1">Cell membrane</location>
        <topology evidence="1">Multi-pass membrane protein</topology>
    </subcellularLocation>
</comment>
<evidence type="ECO:0000313" key="12">
    <source>
        <dbReference type="EMBL" id="MBE5918302.1"/>
    </source>
</evidence>
<feature type="transmembrane region" description="Helical" evidence="11">
    <location>
        <begin position="343"/>
        <end position="365"/>
    </location>
</feature>
<keyword evidence="2" id="KW-0813">Transport</keyword>
<feature type="transmembrane region" description="Helical" evidence="11">
    <location>
        <begin position="287"/>
        <end position="305"/>
    </location>
</feature>
<dbReference type="InterPro" id="IPR001851">
    <property type="entry name" value="ABC_transp_permease"/>
</dbReference>
<dbReference type="GO" id="GO:0005886">
    <property type="term" value="C:plasma membrane"/>
    <property type="evidence" value="ECO:0007669"/>
    <property type="project" value="UniProtKB-SubCell"/>
</dbReference>
<dbReference type="Pfam" id="PF02653">
    <property type="entry name" value="BPD_transp_2"/>
    <property type="match status" value="1"/>
</dbReference>
<sequence length="395" mass="42229">MKVKDKILKIFKENTMLIVLVLVVLFFNVMTNGTMLLPSQFNALITQNAYVYVLATGMLMCMLTGGNIDLSCGSFVCFVGVIGAKVMVTNGASTPVGILVMLLIGVIYGCLLGFVIAYINIPPWIATLAGFLALRGWGVALMHGASNISPLPKEFCAMFTGKMNDLFGGPRINGVQYNMTSIVIGLIASVVVVLLLFRSRATKLKKGYVADSLVTVIVKCVLIDFVIMLFAYKFSLAGGVPYALIWVAVIVLIYSFITSKTDVGRYFYTIGGNAEATRLSGIDTKRIMFLAYLNMAVLTVISAFLTMSRFSAANSTAGTNYEMDAISACVVGGVSAYGGSGTVFGMIVGATLIGVINLGMSLMGIDANWQKVVKGVVLLGAVVFEILNNRKNAIK</sequence>
<keyword evidence="6 11" id="KW-0812">Transmembrane</keyword>
<comment type="caution">
    <text evidence="12">The sequence shown here is derived from an EMBL/GenBank/DDBJ whole genome shotgun (WGS) entry which is preliminary data.</text>
</comment>
<dbReference type="EMBL" id="SVER01000001">
    <property type="protein sequence ID" value="MBE5918302.1"/>
    <property type="molecule type" value="Genomic_DNA"/>
</dbReference>
<dbReference type="AlphaFoldDB" id="A0A927YLU4"/>
<keyword evidence="4" id="KW-0997">Cell inner membrane</keyword>
<evidence type="ECO:0000256" key="2">
    <source>
        <dbReference type="ARBA" id="ARBA00022448"/>
    </source>
</evidence>
<keyword evidence="3" id="KW-1003">Cell membrane</keyword>
<evidence type="ECO:0000256" key="8">
    <source>
        <dbReference type="ARBA" id="ARBA00023136"/>
    </source>
</evidence>
<reference evidence="12" key="1">
    <citation type="submission" date="2019-04" db="EMBL/GenBank/DDBJ databases">
        <title>Evolution of Biomass-Degrading Anaerobic Consortia Revealed by Metagenomics.</title>
        <authorList>
            <person name="Peng X."/>
        </authorList>
    </citation>
    <scope>NUCLEOTIDE SEQUENCE</scope>
    <source>
        <strain evidence="12">SIG311</strain>
    </source>
</reference>
<dbReference type="PANTHER" id="PTHR32196">
    <property type="entry name" value="ABC TRANSPORTER PERMEASE PROTEIN YPHD-RELATED-RELATED"/>
    <property type="match status" value="1"/>
</dbReference>
<feature type="transmembrane region" description="Helical" evidence="11">
    <location>
        <begin position="209"/>
        <end position="232"/>
    </location>
</feature>
<dbReference type="PANTHER" id="PTHR32196:SF32">
    <property type="entry name" value="XYLOSE TRANSPORT SYSTEM PERMEASE PROTEIN XYLH"/>
    <property type="match status" value="1"/>
</dbReference>
<dbReference type="Proteomes" id="UP000766246">
    <property type="component" value="Unassembled WGS sequence"/>
</dbReference>